<dbReference type="Proteomes" id="UP000828941">
    <property type="component" value="Chromosome 2"/>
</dbReference>
<keyword evidence="2" id="KW-1185">Reference proteome</keyword>
<accession>A0ACB9Q3I1</accession>
<reference evidence="1 2" key="1">
    <citation type="journal article" date="2022" name="DNA Res.">
        <title>Chromosomal-level genome assembly of the orchid tree Bauhinia variegata (Leguminosae; Cercidoideae) supports the allotetraploid origin hypothesis of Bauhinia.</title>
        <authorList>
            <person name="Zhong Y."/>
            <person name="Chen Y."/>
            <person name="Zheng D."/>
            <person name="Pang J."/>
            <person name="Liu Y."/>
            <person name="Luo S."/>
            <person name="Meng S."/>
            <person name="Qian L."/>
            <person name="Wei D."/>
            <person name="Dai S."/>
            <person name="Zhou R."/>
        </authorList>
    </citation>
    <scope>NUCLEOTIDE SEQUENCE [LARGE SCALE GENOMIC DNA]</scope>
    <source>
        <strain evidence="1">BV-YZ2020</strain>
    </source>
</reference>
<name>A0ACB9Q3I1_BAUVA</name>
<evidence type="ECO:0000313" key="1">
    <source>
        <dbReference type="EMBL" id="KAI4354557.1"/>
    </source>
</evidence>
<gene>
    <name evidence="1" type="ORF">L6164_003408</name>
</gene>
<dbReference type="EMBL" id="CM039427">
    <property type="protein sequence ID" value="KAI4354557.1"/>
    <property type="molecule type" value="Genomic_DNA"/>
</dbReference>
<protein>
    <submittedName>
        <fullName evidence="1">Uncharacterized protein</fullName>
    </submittedName>
</protein>
<organism evidence="1 2">
    <name type="scientific">Bauhinia variegata</name>
    <name type="common">Purple orchid tree</name>
    <name type="synonym">Phanera variegata</name>
    <dbReference type="NCBI Taxonomy" id="167791"/>
    <lineage>
        <taxon>Eukaryota</taxon>
        <taxon>Viridiplantae</taxon>
        <taxon>Streptophyta</taxon>
        <taxon>Embryophyta</taxon>
        <taxon>Tracheophyta</taxon>
        <taxon>Spermatophyta</taxon>
        <taxon>Magnoliopsida</taxon>
        <taxon>eudicotyledons</taxon>
        <taxon>Gunneridae</taxon>
        <taxon>Pentapetalae</taxon>
        <taxon>rosids</taxon>
        <taxon>fabids</taxon>
        <taxon>Fabales</taxon>
        <taxon>Fabaceae</taxon>
        <taxon>Cercidoideae</taxon>
        <taxon>Cercideae</taxon>
        <taxon>Bauhiniinae</taxon>
        <taxon>Bauhinia</taxon>
    </lineage>
</organism>
<evidence type="ECO:0000313" key="2">
    <source>
        <dbReference type="Proteomes" id="UP000828941"/>
    </source>
</evidence>
<sequence>MAVASLSCSSFVNALKHCPNCGHTPVPYPLSTGPDCGDQSYKVQCNAGTLWFNALNQSSYQIISINPTTQRLTIRLPGFAKSTCMSADFQSTGLILDPNLPFNITSNNQVVYMNCTNKVSDSWNCTASSICHDYIRDNAAVAKACGPSSHASKICCSIKTGGSSTAYHIKVRKERCSAYESFVNLDISLPVKKWPEPAVELQWLLPMEPVCKVAKDCADQTNSACLVDPSGVRRCLCKTGFRWDPINATCQSMAFSGAAMLTGTLLAALAFFLRWQRKKRAADLSMSRARELISDNSGKSAKIFTSKEVTKATNNFSKDNLLGVGGFGEVFKGVLEDGTVTAIKRAKHGCTRGIDQIVNEVRILCQVNHRSLVRLLGCCVELQEPLLIYEYVPNGTLFDHLHNRNSKKRAPLRWHERLRIAHQTAEGLAYLHTSAIPKIYHRDVKSSNILLDDELNVKVSDFGLSRLAASEASHITTCAQGTLGYLDPDYYINFQLTDKSDVYSFGVVLLELLTSKKAIDFNREEEDVNLVVFAKRAAKEGRLMDVIDPGLKMGARKLELESMKALGYLATSCLDDRRQNRPPMKDVDDEIEYITNIIVAGTTKSEASEV</sequence>
<proteinExistence type="predicted"/>
<comment type="caution">
    <text evidence="1">The sequence shown here is derived from an EMBL/GenBank/DDBJ whole genome shotgun (WGS) entry which is preliminary data.</text>
</comment>